<dbReference type="GO" id="GO:0006325">
    <property type="term" value="P:chromatin organization"/>
    <property type="evidence" value="ECO:0007669"/>
    <property type="project" value="UniProtKB-KW"/>
</dbReference>
<dbReference type="InterPro" id="IPR013083">
    <property type="entry name" value="Znf_RING/FYVE/PHD"/>
</dbReference>
<dbReference type="PANTHER" id="PTHR10333">
    <property type="entry name" value="INHIBITOR OF GROWTH PROTEIN"/>
    <property type="match status" value="1"/>
</dbReference>
<dbReference type="InterPro" id="IPR011011">
    <property type="entry name" value="Znf_FYVE_PHD"/>
</dbReference>
<dbReference type="GO" id="GO:0070210">
    <property type="term" value="C:Rpd3L-Expanded complex"/>
    <property type="evidence" value="ECO:0007669"/>
    <property type="project" value="TreeGrafter"/>
</dbReference>
<feature type="compositionally biased region" description="Low complexity" evidence="12">
    <location>
        <begin position="459"/>
        <end position="474"/>
    </location>
</feature>
<dbReference type="InterPro" id="IPR001965">
    <property type="entry name" value="Znf_PHD"/>
</dbReference>
<dbReference type="InterPro" id="IPR019786">
    <property type="entry name" value="Zinc_finger_PHD-type_CS"/>
</dbReference>
<feature type="compositionally biased region" description="Pro residues" evidence="12">
    <location>
        <begin position="392"/>
        <end position="410"/>
    </location>
</feature>
<feature type="compositionally biased region" description="Acidic residues" evidence="12">
    <location>
        <begin position="480"/>
        <end position="489"/>
    </location>
</feature>
<dbReference type="GO" id="GO:0033698">
    <property type="term" value="C:Rpd3L complex"/>
    <property type="evidence" value="ECO:0007669"/>
    <property type="project" value="TreeGrafter"/>
</dbReference>
<feature type="compositionally biased region" description="Basic and acidic residues" evidence="12">
    <location>
        <begin position="376"/>
        <end position="391"/>
    </location>
</feature>
<dbReference type="InterPro" id="IPR024610">
    <property type="entry name" value="ING_N_histone-binding"/>
</dbReference>
<evidence type="ECO:0000256" key="8">
    <source>
        <dbReference type="PIRSR" id="PIRSR628651-50"/>
    </source>
</evidence>
<feature type="compositionally biased region" description="Basic and acidic residues" evidence="12">
    <location>
        <begin position="341"/>
        <end position="354"/>
    </location>
</feature>
<evidence type="ECO:0000256" key="6">
    <source>
        <dbReference type="ARBA" id="ARBA00022853"/>
    </source>
</evidence>
<gene>
    <name evidence="14" type="ORF">PPNO1_LOCUS1353</name>
</gene>
<dbReference type="Gene3D" id="3.30.40.10">
    <property type="entry name" value="Zinc/RING finger domain, C3HC4 (zinc finger)"/>
    <property type="match status" value="1"/>
</dbReference>
<feature type="region of interest" description="Disordered" evidence="12">
    <location>
        <begin position="147"/>
        <end position="489"/>
    </location>
</feature>
<feature type="binding site" evidence="9">
    <location>
        <position position="519"/>
    </location>
    <ligand>
        <name>Zn(2+)</name>
        <dbReference type="ChEBI" id="CHEBI:29105"/>
        <label>1</label>
    </ligand>
</feature>
<dbReference type="PROSITE" id="PS01359">
    <property type="entry name" value="ZF_PHD_1"/>
    <property type="match status" value="1"/>
</dbReference>
<evidence type="ECO:0000256" key="4">
    <source>
        <dbReference type="ARBA" id="ARBA00022771"/>
    </source>
</evidence>
<dbReference type="GO" id="GO:0008270">
    <property type="term" value="F:zinc ion binding"/>
    <property type="evidence" value="ECO:0007669"/>
    <property type="project" value="UniProtKB-KW"/>
</dbReference>
<dbReference type="GO" id="GO:0006355">
    <property type="term" value="P:regulation of DNA-templated transcription"/>
    <property type="evidence" value="ECO:0007669"/>
    <property type="project" value="TreeGrafter"/>
</dbReference>
<feature type="compositionally biased region" description="Low complexity" evidence="12">
    <location>
        <begin position="319"/>
        <end position="330"/>
    </location>
</feature>
<dbReference type="Gene3D" id="6.10.140.1740">
    <property type="match status" value="1"/>
</dbReference>
<keyword evidence="15" id="KW-1185">Reference proteome</keyword>
<evidence type="ECO:0000313" key="14">
    <source>
        <dbReference type="EMBL" id="CAI4211574.1"/>
    </source>
</evidence>
<keyword evidence="3 9" id="KW-0479">Metal-binding</keyword>
<feature type="binding site" evidence="9">
    <location>
        <position position="522"/>
    </location>
    <ligand>
        <name>Zn(2+)</name>
        <dbReference type="ChEBI" id="CHEBI:29105"/>
        <label>1</label>
    </ligand>
</feature>
<dbReference type="PROSITE" id="PS50016">
    <property type="entry name" value="ZF_PHD_2"/>
    <property type="match status" value="1"/>
</dbReference>
<evidence type="ECO:0000256" key="11">
    <source>
        <dbReference type="RuleBase" id="RU361213"/>
    </source>
</evidence>
<evidence type="ECO:0000256" key="2">
    <source>
        <dbReference type="ARBA" id="ARBA00010210"/>
    </source>
</evidence>
<evidence type="ECO:0000256" key="9">
    <source>
        <dbReference type="PIRSR" id="PIRSR628651-51"/>
    </source>
</evidence>
<dbReference type="AlphaFoldDB" id="A0A9P1GWF3"/>
<evidence type="ECO:0000256" key="10">
    <source>
        <dbReference type="PROSITE-ProRule" id="PRU00146"/>
    </source>
</evidence>
<feature type="site" description="Histone H3K4me3 binding" evidence="8">
    <location>
        <position position="505"/>
    </location>
</feature>
<organism evidence="14 15">
    <name type="scientific">Parascedosporium putredinis</name>
    <dbReference type="NCBI Taxonomy" id="1442378"/>
    <lineage>
        <taxon>Eukaryota</taxon>
        <taxon>Fungi</taxon>
        <taxon>Dikarya</taxon>
        <taxon>Ascomycota</taxon>
        <taxon>Pezizomycotina</taxon>
        <taxon>Sordariomycetes</taxon>
        <taxon>Hypocreomycetidae</taxon>
        <taxon>Microascales</taxon>
        <taxon>Microascaceae</taxon>
        <taxon>Parascedosporium</taxon>
    </lineage>
</organism>
<keyword evidence="4 10" id="KW-0863">Zinc-finger</keyword>
<feature type="site" description="Histone H3K4me3 binding" evidence="8">
    <location>
        <position position="494"/>
    </location>
</feature>
<feature type="binding site" evidence="9">
    <location>
        <position position="497"/>
    </location>
    <ligand>
        <name>Zn(2+)</name>
        <dbReference type="ChEBI" id="CHEBI:29105"/>
        <label>1</label>
    </ligand>
</feature>
<feature type="site" description="Histone H3K4me3 binding" evidence="8">
    <location>
        <position position="517"/>
    </location>
</feature>
<feature type="binding site" evidence="9">
    <location>
        <position position="508"/>
    </location>
    <ligand>
        <name>Zn(2+)</name>
        <dbReference type="ChEBI" id="CHEBI:29105"/>
        <label>2</label>
    </ligand>
</feature>
<dbReference type="SUPFAM" id="SSF57903">
    <property type="entry name" value="FYVE/PHD zinc finger"/>
    <property type="match status" value="1"/>
</dbReference>
<dbReference type="SMART" id="SM00249">
    <property type="entry name" value="PHD"/>
    <property type="match status" value="1"/>
</dbReference>
<dbReference type="SMART" id="SM01408">
    <property type="entry name" value="ING"/>
    <property type="match status" value="1"/>
</dbReference>
<accession>A0A9P1GWF3</accession>
<name>A0A9P1GWF3_9PEZI</name>
<feature type="domain" description="PHD-type" evidence="13">
    <location>
        <begin position="492"/>
        <end position="543"/>
    </location>
</feature>
<evidence type="ECO:0000256" key="1">
    <source>
        <dbReference type="ARBA" id="ARBA00004123"/>
    </source>
</evidence>
<reference evidence="14" key="1">
    <citation type="submission" date="2022-11" db="EMBL/GenBank/DDBJ databases">
        <authorList>
            <person name="Scott C."/>
            <person name="Bruce N."/>
        </authorList>
    </citation>
    <scope>NUCLEOTIDE SEQUENCE</scope>
</reference>
<feature type="site" description="Histone H3K4me3 binding" evidence="8">
    <location>
        <position position="509"/>
    </location>
</feature>
<feature type="binding site" evidence="9">
    <location>
        <position position="540"/>
    </location>
    <ligand>
        <name>Zn(2+)</name>
        <dbReference type="ChEBI" id="CHEBI:29105"/>
        <label>2</label>
    </ligand>
</feature>
<feature type="compositionally biased region" description="Polar residues" evidence="12">
    <location>
        <begin position="219"/>
        <end position="239"/>
    </location>
</feature>
<evidence type="ECO:0000256" key="5">
    <source>
        <dbReference type="ARBA" id="ARBA00022833"/>
    </source>
</evidence>
<dbReference type="Pfam" id="PF12998">
    <property type="entry name" value="ING"/>
    <property type="match status" value="1"/>
</dbReference>
<feature type="binding site" evidence="9">
    <location>
        <position position="537"/>
    </location>
    <ligand>
        <name>Zn(2+)</name>
        <dbReference type="ChEBI" id="CHEBI:29105"/>
        <label>2</label>
    </ligand>
</feature>
<dbReference type="OrthoDB" id="4173905at2759"/>
<evidence type="ECO:0000256" key="12">
    <source>
        <dbReference type="SAM" id="MobiDB-lite"/>
    </source>
</evidence>
<comment type="similarity">
    <text evidence="2 11">Belongs to the ING family.</text>
</comment>
<dbReference type="InterPro" id="IPR019787">
    <property type="entry name" value="Znf_PHD-finger"/>
</dbReference>
<feature type="compositionally biased region" description="Polar residues" evidence="12">
    <location>
        <begin position="300"/>
        <end position="317"/>
    </location>
</feature>
<dbReference type="PANTHER" id="PTHR10333:SF42">
    <property type="entry name" value="INHIBITOR OF GROWTH PROTEIN 5"/>
    <property type="match status" value="1"/>
</dbReference>
<feature type="binding site" evidence="9">
    <location>
        <position position="513"/>
    </location>
    <ligand>
        <name>Zn(2+)</name>
        <dbReference type="ChEBI" id="CHEBI:29105"/>
        <label>2</label>
    </ligand>
</feature>
<keyword evidence="6 11" id="KW-0156">Chromatin regulator</keyword>
<evidence type="ECO:0000256" key="7">
    <source>
        <dbReference type="ARBA" id="ARBA00023242"/>
    </source>
</evidence>
<comment type="domain">
    <text evidence="11">The PHD-type zinc finger mediates the binding to H3K4me3.</text>
</comment>
<dbReference type="Proteomes" id="UP000838763">
    <property type="component" value="Unassembled WGS sequence"/>
</dbReference>
<sequence length="547" mass="58246">MNLGAALQRSASGRELANGPGPDQPIEIFPGLTHFTDAISALPKELVRHFTLLKEVDAKISTPEDQLRDLITACLGSPYPSQNSAGSGILLNNALRPVPVSDDAYHAAVFGQGNMPRRQLFHETASHINNMLIALDEKNHVINTANENERTNRRDGPSAAAQQAAEEAAARSESRKQAVQAKKNQRNQCRQWHEPPPKRRKVEKPVNGGLPMERAMSTVFGSNGSKPAKSTSPRTTPAPESQKKRKALPTGPPQAKKSKNGSNAPPQLLRRLPGSSRARQTPAQSATEVPTTVLPAPAISNGNNKARPSSSASNKPNGTAASAPDTSAPSINWVKPAPETKPTKEVSEPPKPEDAPAPAVQEPEPVVEKVAPPVATKKDTPKPEEPEKKPEPAPPIPAPVAVPVPSPIPVTMPTVTTKSGRASKPSTPALATFQEAARSRSSRAESSSKRSHKKATVQNNGNGAGHHASGESANKSPKGDDDEEGEVDADEPTYCYCNSVSYGSMVACDAEGCEKEWFHLECAGLKVPPKQNVKWYCEDCKEPAGIV</sequence>
<dbReference type="CDD" id="cd15505">
    <property type="entry name" value="PHD_ING"/>
    <property type="match status" value="1"/>
</dbReference>
<comment type="function">
    <text evidence="11">Component of an histone acetyltransferase complex.</text>
</comment>
<feature type="compositionally biased region" description="Low complexity" evidence="12">
    <location>
        <begin position="356"/>
        <end position="375"/>
    </location>
</feature>
<comment type="caution">
    <text evidence="14">The sequence shown here is derived from an EMBL/GenBank/DDBJ whole genome shotgun (WGS) entry which is preliminary data.</text>
</comment>
<comment type="subunit">
    <text evidence="11">Component of an histone acetyltransferase complex. Interacts with H3K4me3 and to a lesser extent with H3K4me2.</text>
</comment>
<feature type="compositionally biased region" description="Polar residues" evidence="12">
    <location>
        <begin position="277"/>
        <end position="290"/>
    </location>
</feature>
<keyword evidence="5 9" id="KW-0862">Zinc</keyword>
<feature type="compositionally biased region" description="Low complexity" evidence="12">
    <location>
        <begin position="158"/>
        <end position="167"/>
    </location>
</feature>
<dbReference type="EMBL" id="CALLCH030000002">
    <property type="protein sequence ID" value="CAI4211574.1"/>
    <property type="molecule type" value="Genomic_DNA"/>
</dbReference>
<protein>
    <recommendedName>
        <fullName evidence="11">Chromatin modification-related protein</fullName>
    </recommendedName>
</protein>
<feature type="compositionally biased region" description="Polar residues" evidence="12">
    <location>
        <begin position="413"/>
        <end position="426"/>
    </location>
</feature>
<feature type="binding site" evidence="9">
    <location>
        <position position="495"/>
    </location>
    <ligand>
        <name>Zn(2+)</name>
        <dbReference type="ChEBI" id="CHEBI:29105"/>
        <label>1</label>
    </ligand>
</feature>
<evidence type="ECO:0000259" key="13">
    <source>
        <dbReference type="PROSITE" id="PS50016"/>
    </source>
</evidence>
<dbReference type="InterPro" id="IPR028651">
    <property type="entry name" value="ING_fam"/>
</dbReference>
<feature type="compositionally biased region" description="Basic and acidic residues" evidence="12">
    <location>
        <begin position="147"/>
        <end position="156"/>
    </location>
</feature>
<proteinExistence type="inferred from homology"/>
<comment type="subcellular location">
    <subcellularLocation>
        <location evidence="1 11">Nucleus</location>
    </subcellularLocation>
</comment>
<evidence type="ECO:0000256" key="3">
    <source>
        <dbReference type="ARBA" id="ARBA00022723"/>
    </source>
</evidence>
<keyword evidence="7 11" id="KW-0539">Nucleus</keyword>
<evidence type="ECO:0000313" key="15">
    <source>
        <dbReference type="Proteomes" id="UP000838763"/>
    </source>
</evidence>
<feature type="region of interest" description="Disordered" evidence="12">
    <location>
        <begin position="1"/>
        <end position="23"/>
    </location>
</feature>